<name>A0AB38FWX7_9ENTR</name>
<keyword evidence="2" id="KW-0012">Acyltransferase</keyword>
<keyword evidence="1" id="KW-0808">Transferase</keyword>
<dbReference type="PANTHER" id="PTHR43800:SF1">
    <property type="entry name" value="PEPTIDYL-LYSINE N-ACETYLTRANSFERASE YJAB"/>
    <property type="match status" value="1"/>
</dbReference>
<accession>A0AB38FWX7</accession>
<protein>
    <submittedName>
        <fullName evidence="4 5">Acetyltransferase</fullName>
    </submittedName>
</protein>
<organism evidence="5 6">
    <name type="scientific">Yokenella regensburgei</name>
    <dbReference type="NCBI Taxonomy" id="158877"/>
    <lineage>
        <taxon>Bacteria</taxon>
        <taxon>Pseudomonadati</taxon>
        <taxon>Pseudomonadota</taxon>
        <taxon>Gammaproteobacteria</taxon>
        <taxon>Enterobacterales</taxon>
        <taxon>Enterobacteriaceae</taxon>
        <taxon>Yokenella</taxon>
    </lineage>
</organism>
<keyword evidence="7" id="KW-1185">Reference proteome</keyword>
<dbReference type="EMBL" id="UAVL01000011">
    <property type="protein sequence ID" value="SQA63227.1"/>
    <property type="molecule type" value="Genomic_DNA"/>
</dbReference>
<dbReference type="GO" id="GO:0016747">
    <property type="term" value="F:acyltransferase activity, transferring groups other than amino-acyl groups"/>
    <property type="evidence" value="ECO:0007669"/>
    <property type="project" value="InterPro"/>
</dbReference>
<evidence type="ECO:0000313" key="6">
    <source>
        <dbReference type="Proteomes" id="UP000251313"/>
    </source>
</evidence>
<dbReference type="Proteomes" id="UP000267341">
    <property type="component" value="Unassembled WGS sequence"/>
</dbReference>
<evidence type="ECO:0000256" key="1">
    <source>
        <dbReference type="ARBA" id="ARBA00022679"/>
    </source>
</evidence>
<dbReference type="AlphaFoldDB" id="A0AB38FWX7"/>
<dbReference type="PANTHER" id="PTHR43800">
    <property type="entry name" value="PEPTIDYL-LYSINE N-ACETYLTRANSFERASE YJAB"/>
    <property type="match status" value="1"/>
</dbReference>
<dbReference type="Gene3D" id="3.40.630.30">
    <property type="match status" value="1"/>
</dbReference>
<feature type="domain" description="N-acetyltransferase" evidence="3">
    <location>
        <begin position="10"/>
        <end position="163"/>
    </location>
</feature>
<sequence length="177" mass="20046">MKTNTFAHEVLFRRTQNHDISALPAIERSAGRAFLALPDLAWISSDDGVPEAVHREWAELGHSWVAEHGQQLVGFMLAQPLDDALFIAEISVHRSWQGRGIGQQFLQFIADYAREQRYPALTLTTFKAVPWNAPFYARQGFIILDDSELESGLAGKRDKETAQGLPRELRCAMRREL</sequence>
<reference evidence="5 6" key="1">
    <citation type="submission" date="2018-06" db="EMBL/GenBank/DDBJ databases">
        <authorList>
            <consortium name="Pathogen Informatics"/>
            <person name="Doyle S."/>
        </authorList>
    </citation>
    <scope>NUCLEOTIDE SEQUENCE [LARGE SCALE GENOMIC DNA]</scope>
    <source>
        <strain evidence="5 6">NCTC11967</strain>
    </source>
</reference>
<dbReference type="RefSeq" id="WP_038252340.1">
    <property type="nucleotide sequence ID" value="NZ_RBIZ01000005.1"/>
</dbReference>
<dbReference type="Pfam" id="PF00583">
    <property type="entry name" value="Acetyltransf_1"/>
    <property type="match status" value="1"/>
</dbReference>
<evidence type="ECO:0000259" key="3">
    <source>
        <dbReference type="PROSITE" id="PS51186"/>
    </source>
</evidence>
<dbReference type="InterPro" id="IPR016181">
    <property type="entry name" value="Acyl_CoA_acyltransferase"/>
</dbReference>
<proteinExistence type="predicted"/>
<evidence type="ECO:0000313" key="4">
    <source>
        <dbReference type="EMBL" id="RKR53942.1"/>
    </source>
</evidence>
<dbReference type="EMBL" id="RBIZ01000005">
    <property type="protein sequence ID" value="RKR53942.1"/>
    <property type="molecule type" value="Genomic_DNA"/>
</dbReference>
<reference evidence="4 7" key="2">
    <citation type="submission" date="2018-10" db="EMBL/GenBank/DDBJ databases">
        <title>Genomic Encyclopedia of Type Strains, Phase IV (KMG-IV): sequencing the most valuable type-strain genomes for metagenomic binning, comparative biology and taxonomic classification.</title>
        <authorList>
            <person name="Goeker M."/>
        </authorList>
    </citation>
    <scope>NUCLEOTIDE SEQUENCE [LARGE SCALE GENOMIC DNA]</scope>
    <source>
        <strain evidence="4 7">DSM 5079</strain>
    </source>
</reference>
<evidence type="ECO:0000256" key="2">
    <source>
        <dbReference type="ARBA" id="ARBA00023315"/>
    </source>
</evidence>
<dbReference type="InterPro" id="IPR000182">
    <property type="entry name" value="GNAT_dom"/>
</dbReference>
<dbReference type="Proteomes" id="UP000251313">
    <property type="component" value="Unassembled WGS sequence"/>
</dbReference>
<dbReference type="CDD" id="cd04301">
    <property type="entry name" value="NAT_SF"/>
    <property type="match status" value="1"/>
</dbReference>
<gene>
    <name evidence="4" type="ORF">C7387_3421</name>
    <name evidence="5" type="ORF">NCTC11967_02262</name>
</gene>
<evidence type="ECO:0000313" key="5">
    <source>
        <dbReference type="EMBL" id="SQA63227.1"/>
    </source>
</evidence>
<dbReference type="GeneID" id="66905403"/>
<comment type="caution">
    <text evidence="5">The sequence shown here is derived from an EMBL/GenBank/DDBJ whole genome shotgun (WGS) entry which is preliminary data.</text>
</comment>
<dbReference type="SUPFAM" id="SSF55729">
    <property type="entry name" value="Acyl-CoA N-acyltransferases (Nat)"/>
    <property type="match status" value="1"/>
</dbReference>
<dbReference type="PROSITE" id="PS51186">
    <property type="entry name" value="GNAT"/>
    <property type="match status" value="1"/>
</dbReference>
<evidence type="ECO:0000313" key="7">
    <source>
        <dbReference type="Proteomes" id="UP000267341"/>
    </source>
</evidence>